<name>A1ZNT2_MICM2</name>
<dbReference type="EMBL" id="AAWS01000019">
    <property type="protein sequence ID" value="EAY27971.1"/>
    <property type="molecule type" value="Genomic_DNA"/>
</dbReference>
<dbReference type="InterPro" id="IPR011050">
    <property type="entry name" value="Pectin_lyase_fold/virulence"/>
</dbReference>
<reference evidence="1 2" key="1">
    <citation type="submission" date="2007-01" db="EMBL/GenBank/DDBJ databases">
        <authorList>
            <person name="Haygood M."/>
            <person name="Podell S."/>
            <person name="Anderson C."/>
            <person name="Hopkinson B."/>
            <person name="Roe K."/>
            <person name="Barbeau K."/>
            <person name="Gaasterland T."/>
            <person name="Ferriera S."/>
            <person name="Johnson J."/>
            <person name="Kravitz S."/>
            <person name="Beeson K."/>
            <person name="Sutton G."/>
            <person name="Rogers Y.-H."/>
            <person name="Friedman R."/>
            <person name="Frazier M."/>
            <person name="Venter J.C."/>
        </authorList>
    </citation>
    <scope>NUCLEOTIDE SEQUENCE [LARGE SCALE GENOMIC DNA]</scope>
    <source>
        <strain evidence="1 2">ATCC 23134</strain>
    </source>
</reference>
<sequence length="558" mass="62751">MINYSTSRGQNCGCTLTFKTNNPRGINILDGRKAPYNRLHTGGTLCIPSGNYQELRFVNFRGSKGKPITIKNCGGKVTTNNGITVLSSRYLKISGAGHFSVKYGIKINRAKGTGLDIKGLSSDVEVENVEVQNTGFAGIMAKTDPQCNKPKTWRKNFTFYNLKIHDCYIHDTHGEGMYIGYTGGYEKSNRRCGGRQIFGHLFKSVRIYDNIIVRTGWDGFQLNLAVQDVRVYRNTVIGYGTQKRAHQNFGWSIGGGTKGRFYSNFIYQLNSFKSQARNPYQLKGSGIQIISNGDTFFYNNVIVNSERHAIFIHNRLSRRMLNFKEGYYFLNNTLVGARLSSIFYNSASTNQKDEKLNWKRIFFNNLVVAPRAAHHKTRTWKGMNENYIDFNSKAMRDNAKASIQKNVLIASAQQARFASANNLVIDANNYRLTKGAQGINAGRGNTRSFGFSTDFNGVSRGTGGKPDAGAFEYSGRNQAKVFIFANKAGNRVSFKCNFKLSGKGFIKIERIGGQQVHQLFSGYLRAGQRVFNWNNARRGFYRINVTIGNYNTSKFIMI</sequence>
<dbReference type="InterPro" id="IPR006626">
    <property type="entry name" value="PbH1"/>
</dbReference>
<dbReference type="RefSeq" id="WP_002698636.1">
    <property type="nucleotide sequence ID" value="NZ_AAWS01000019.1"/>
</dbReference>
<dbReference type="InterPro" id="IPR012334">
    <property type="entry name" value="Pectin_lyas_fold"/>
</dbReference>
<protein>
    <recommendedName>
        <fullName evidence="3">Right handed beta helix domain-containing protein</fullName>
    </recommendedName>
</protein>
<comment type="caution">
    <text evidence="1">The sequence shown here is derived from an EMBL/GenBank/DDBJ whole genome shotgun (WGS) entry which is preliminary data.</text>
</comment>
<dbReference type="SMART" id="SM00710">
    <property type="entry name" value="PbH1"/>
    <property type="match status" value="6"/>
</dbReference>
<keyword evidence="2" id="KW-1185">Reference proteome</keyword>
<dbReference type="AlphaFoldDB" id="A1ZNT2"/>
<accession>A1ZNT2</accession>
<dbReference type="OrthoDB" id="9805017at2"/>
<dbReference type="SUPFAM" id="SSF51126">
    <property type="entry name" value="Pectin lyase-like"/>
    <property type="match status" value="1"/>
</dbReference>
<evidence type="ECO:0000313" key="1">
    <source>
        <dbReference type="EMBL" id="EAY27971.1"/>
    </source>
</evidence>
<dbReference type="eggNOG" id="COG4099">
    <property type="taxonomic scope" value="Bacteria"/>
</dbReference>
<dbReference type="NCBIfam" id="NF041518">
    <property type="entry name" value="choice_anch_Q"/>
    <property type="match status" value="1"/>
</dbReference>
<proteinExistence type="predicted"/>
<organism evidence="1 2">
    <name type="scientific">Microscilla marina ATCC 23134</name>
    <dbReference type="NCBI Taxonomy" id="313606"/>
    <lineage>
        <taxon>Bacteria</taxon>
        <taxon>Pseudomonadati</taxon>
        <taxon>Bacteroidota</taxon>
        <taxon>Cytophagia</taxon>
        <taxon>Cytophagales</taxon>
        <taxon>Microscillaceae</taxon>
        <taxon>Microscilla</taxon>
    </lineage>
</organism>
<dbReference type="InterPro" id="IPR059226">
    <property type="entry name" value="Choice_anch_Q_dom"/>
</dbReference>
<gene>
    <name evidence="1" type="ORF">M23134_02640</name>
</gene>
<evidence type="ECO:0000313" key="2">
    <source>
        <dbReference type="Proteomes" id="UP000004095"/>
    </source>
</evidence>
<dbReference type="Gene3D" id="2.160.20.10">
    <property type="entry name" value="Single-stranded right-handed beta-helix, Pectin lyase-like"/>
    <property type="match status" value="1"/>
</dbReference>
<dbReference type="Proteomes" id="UP000004095">
    <property type="component" value="Unassembled WGS sequence"/>
</dbReference>
<evidence type="ECO:0008006" key="3">
    <source>
        <dbReference type="Google" id="ProtNLM"/>
    </source>
</evidence>